<evidence type="ECO:0000256" key="2">
    <source>
        <dbReference type="ARBA" id="ARBA00023315"/>
    </source>
</evidence>
<dbReference type="PROSITE" id="PS51186">
    <property type="entry name" value="GNAT"/>
    <property type="match status" value="1"/>
</dbReference>
<dbReference type="Pfam" id="PF00583">
    <property type="entry name" value="Acetyltransf_1"/>
    <property type="match status" value="1"/>
</dbReference>
<reference evidence="6 7" key="1">
    <citation type="submission" date="2016-10" db="EMBL/GenBank/DDBJ databases">
        <authorList>
            <person name="Varghese N."/>
            <person name="Submissions S."/>
        </authorList>
    </citation>
    <scope>NUCLEOTIDE SEQUENCE [LARGE SCALE GENOMIC DNA]</scope>
    <source>
        <strain evidence="4 7">CDM_1</strain>
        <strain evidence="6">CDM_6</strain>
    </source>
</reference>
<evidence type="ECO:0000313" key="4">
    <source>
        <dbReference type="EMBL" id="SDC65693.1"/>
    </source>
</evidence>
<protein>
    <submittedName>
        <fullName evidence="4">L-amino acid N-acyltransferase YncA</fullName>
    </submittedName>
</protein>
<dbReference type="Proteomes" id="UP000199320">
    <property type="component" value="Unassembled WGS sequence"/>
</dbReference>
<sequence>MDIRSATSDDFEAITEVARETWHATYDELEPDVIDRTVADWYTDDSMPLEAPGTIVLVAEENGDLVGFTHAVAQGDTADILRLYVHPDHQGEGIGSALHEHLLEEIDSYDVDRLRSFDFAFNDASRAFYEGLGFEQTDEGEVEIDGEYYPEAVYTFDFA</sequence>
<dbReference type="Proteomes" id="UP000324021">
    <property type="component" value="Unassembled WGS sequence"/>
</dbReference>
<dbReference type="InterPro" id="IPR016181">
    <property type="entry name" value="Acyl_CoA_acyltransferase"/>
</dbReference>
<dbReference type="OrthoDB" id="125295at2157"/>
<dbReference type="RefSeq" id="WP_092932075.1">
    <property type="nucleotide sequence ID" value="NZ_FMZP01000006.1"/>
</dbReference>
<evidence type="ECO:0000313" key="5">
    <source>
        <dbReference type="EMBL" id="SET42764.1"/>
    </source>
</evidence>
<evidence type="ECO:0000313" key="7">
    <source>
        <dbReference type="Proteomes" id="UP000324021"/>
    </source>
</evidence>
<evidence type="ECO:0000259" key="3">
    <source>
        <dbReference type="PROSITE" id="PS51186"/>
    </source>
</evidence>
<proteinExistence type="predicted"/>
<dbReference type="CDD" id="cd04301">
    <property type="entry name" value="NAT_SF"/>
    <property type="match status" value="1"/>
</dbReference>
<keyword evidence="1 4" id="KW-0808">Transferase</keyword>
<dbReference type="Gene3D" id="3.40.630.30">
    <property type="match status" value="1"/>
</dbReference>
<dbReference type="PANTHER" id="PTHR43877">
    <property type="entry name" value="AMINOALKYLPHOSPHONATE N-ACETYLTRANSFERASE-RELATED-RELATED"/>
    <property type="match status" value="1"/>
</dbReference>
<reference evidence="5" key="2">
    <citation type="submission" date="2016-10" db="EMBL/GenBank/DDBJ databases">
        <authorList>
            <person name="de Groot N.N."/>
        </authorList>
    </citation>
    <scope>NUCLEOTIDE SEQUENCE [LARGE SCALE GENOMIC DNA]</scope>
    <source>
        <strain evidence="5">CDM_6</strain>
    </source>
</reference>
<organism evidence="4 7">
    <name type="scientific">Natrinema hispanicum</name>
    <dbReference type="NCBI Taxonomy" id="392421"/>
    <lineage>
        <taxon>Archaea</taxon>
        <taxon>Methanobacteriati</taxon>
        <taxon>Methanobacteriota</taxon>
        <taxon>Stenosarchaea group</taxon>
        <taxon>Halobacteria</taxon>
        <taxon>Halobacteriales</taxon>
        <taxon>Natrialbaceae</taxon>
        <taxon>Natrinema</taxon>
    </lineage>
</organism>
<dbReference type="InterPro" id="IPR017255">
    <property type="entry name" value="AcTrfase_GNAT_prd"/>
</dbReference>
<dbReference type="SUPFAM" id="SSF55729">
    <property type="entry name" value="Acyl-CoA N-acyltransferases (Nat)"/>
    <property type="match status" value="1"/>
</dbReference>
<dbReference type="PIRSF" id="PIRSF037663">
    <property type="entry name" value="Acetyltransf_GNAT_prd"/>
    <property type="match status" value="1"/>
</dbReference>
<accession>A0A1G6NCY8</accession>
<dbReference type="STRING" id="392421.SAMN04488694_106184"/>
<evidence type="ECO:0000313" key="6">
    <source>
        <dbReference type="Proteomes" id="UP000199320"/>
    </source>
</evidence>
<dbReference type="GO" id="GO:0016747">
    <property type="term" value="F:acyltransferase activity, transferring groups other than amino-acyl groups"/>
    <property type="evidence" value="ECO:0007669"/>
    <property type="project" value="InterPro"/>
</dbReference>
<gene>
    <name evidence="5" type="ORF">SAMN04488694_106184</name>
    <name evidence="4" type="ORF">SAMN05192552_100611</name>
</gene>
<keyword evidence="2 4" id="KW-0012">Acyltransferase</keyword>
<dbReference type="EMBL" id="FMZP01000006">
    <property type="protein sequence ID" value="SDC65693.1"/>
    <property type="molecule type" value="Genomic_DNA"/>
</dbReference>
<evidence type="ECO:0000256" key="1">
    <source>
        <dbReference type="ARBA" id="ARBA00022679"/>
    </source>
</evidence>
<dbReference type="InterPro" id="IPR000182">
    <property type="entry name" value="GNAT_dom"/>
</dbReference>
<dbReference type="InterPro" id="IPR050832">
    <property type="entry name" value="Bact_Acetyltransf"/>
</dbReference>
<name>A0A1G6NCY8_9EURY</name>
<feature type="domain" description="N-acetyltransferase" evidence="3">
    <location>
        <begin position="1"/>
        <end position="159"/>
    </location>
</feature>
<dbReference type="EMBL" id="FOIC01000006">
    <property type="protein sequence ID" value="SET42764.1"/>
    <property type="molecule type" value="Genomic_DNA"/>
</dbReference>
<dbReference type="AlphaFoldDB" id="A0A1G6NCY8"/>
<keyword evidence="6" id="KW-1185">Reference proteome</keyword>